<dbReference type="PANTHER" id="PTHR32071:SF35">
    <property type="entry name" value="ANAEROBIC NITRIC OXIDE REDUCTASE TRANSCRIPTION REGULATOR NORR"/>
    <property type="match status" value="1"/>
</dbReference>
<dbReference type="PROSITE" id="PS00676">
    <property type="entry name" value="SIGMA54_INTERACT_2"/>
    <property type="match status" value="1"/>
</dbReference>
<dbReference type="InterPro" id="IPR003018">
    <property type="entry name" value="GAF"/>
</dbReference>
<dbReference type="InterPro" id="IPR009057">
    <property type="entry name" value="Homeodomain-like_sf"/>
</dbReference>
<dbReference type="GO" id="GO:0005524">
    <property type="term" value="F:ATP binding"/>
    <property type="evidence" value="ECO:0007669"/>
    <property type="project" value="UniProtKB-KW"/>
</dbReference>
<keyword evidence="4" id="KW-0238">DNA-binding</keyword>
<dbReference type="InterPro" id="IPR027417">
    <property type="entry name" value="P-loop_NTPase"/>
</dbReference>
<reference evidence="7 8" key="1">
    <citation type="journal article" date="2009" name="PLoS ONE">
        <title>The complete genome of Teredinibacter turnerae T7901: an intracellular endosymbiont of marine wood-boring bivalves (shipworms).</title>
        <authorList>
            <person name="Yang J.C."/>
            <person name="Madupu R."/>
            <person name="Durkin A.S."/>
            <person name="Ekborg N.A."/>
            <person name="Pedamallu C.S."/>
            <person name="Hostetler J.B."/>
            <person name="Radune D."/>
            <person name="Toms B.S."/>
            <person name="Henrissat B."/>
            <person name="Coutinho P.M."/>
            <person name="Schwarz S."/>
            <person name="Field L."/>
            <person name="Trindade-Silva A.E."/>
            <person name="Soares C.A.G."/>
            <person name="Elshahawi S."/>
            <person name="Hanora A."/>
            <person name="Schmidt E.W."/>
            <person name="Haygood M.G."/>
            <person name="Posfai J."/>
            <person name="Benner J."/>
            <person name="Madinger C."/>
            <person name="Nove J."/>
            <person name="Anton B."/>
            <person name="Chaudhary K."/>
            <person name="Foster J."/>
            <person name="Holman A."/>
            <person name="Kumar S."/>
            <person name="Lessard P.A."/>
            <person name="Luyten Y.A."/>
            <person name="Slatko B."/>
            <person name="Wood N."/>
            <person name="Wu B."/>
            <person name="Teplitski M."/>
            <person name="Mougous J.D."/>
            <person name="Ward N."/>
            <person name="Eisen J.A."/>
            <person name="Badger J.H."/>
            <person name="Distel D.L."/>
        </authorList>
    </citation>
    <scope>NUCLEOTIDE SEQUENCE [LARGE SCALE GENOMIC DNA]</scope>
    <source>
        <strain evidence="8">ATCC 39867 / T7901</strain>
    </source>
</reference>
<dbReference type="PROSITE" id="PS00675">
    <property type="entry name" value="SIGMA54_INTERACT_1"/>
    <property type="match status" value="1"/>
</dbReference>
<name>C5BMY0_TERTT</name>
<dbReference type="InterPro" id="IPR025943">
    <property type="entry name" value="Sigma_54_int_dom_ATP-bd_2"/>
</dbReference>
<dbReference type="GO" id="GO:0043565">
    <property type="term" value="F:sequence-specific DNA binding"/>
    <property type="evidence" value="ECO:0007669"/>
    <property type="project" value="InterPro"/>
</dbReference>
<dbReference type="Gene3D" id="3.40.50.300">
    <property type="entry name" value="P-loop containing nucleotide triphosphate hydrolases"/>
    <property type="match status" value="1"/>
</dbReference>
<dbReference type="EMBL" id="CP001614">
    <property type="protein sequence ID" value="ACR13210.1"/>
    <property type="molecule type" value="Genomic_DNA"/>
</dbReference>
<dbReference type="PANTHER" id="PTHR32071">
    <property type="entry name" value="TRANSCRIPTIONAL REGULATORY PROTEIN"/>
    <property type="match status" value="1"/>
</dbReference>
<dbReference type="InterPro" id="IPR058031">
    <property type="entry name" value="AAA_lid_NorR"/>
</dbReference>
<dbReference type="InterPro" id="IPR025662">
    <property type="entry name" value="Sigma_54_int_dom_ATP-bd_1"/>
</dbReference>
<keyword evidence="8" id="KW-1185">Reference proteome</keyword>
<dbReference type="NCBIfam" id="NF003451">
    <property type="entry name" value="PRK05022.1"/>
    <property type="match status" value="1"/>
</dbReference>
<dbReference type="Gene3D" id="1.10.8.60">
    <property type="match status" value="1"/>
</dbReference>
<evidence type="ECO:0000259" key="6">
    <source>
        <dbReference type="PROSITE" id="PS50045"/>
    </source>
</evidence>
<keyword evidence="5" id="KW-0804">Transcription</keyword>
<dbReference type="Proteomes" id="UP000009080">
    <property type="component" value="Chromosome"/>
</dbReference>
<sequence length="512" mass="56655">MPLEHYLSVIEDLSRDLPAEARYRRLLHAIRQTIPCDAIGLLRLVNDSLQPVAFLGLREEVRGRRFTIEHHPRLKSILYSEQLVRFPADSELPDPYDGLLLATSEHVHIHDCMGMSIYIDDKPWGVITLDAVQADQFESVDPQRQTLAISLTRAVVTAAERIHQLQQQVNRGHAATAQLNKELALSEITGTSAGMQKILADVDMVAPTPLAVLIAGETGVGKELIARRLHLNSDRFNQPLVKLNCAALPENLAEAELFGHTRGAFSGANGERAGRFELADGGTLFLDEVGELPLNLQAKLLRAIQEGEVQRIGSDHPVQVNVRIIAATNRDLEAEVEQGRFRADLFHRLSVFPITVPPLRDRQRDVLHLAEYFLERDQQRLKIQKLVLSAAARTALMQHSWPGNVRELEHVLSRAALRASRKSLPGAIVVIDAIDLSLDDSTATSNSELSNNAAIAGVQVQDSLARQMQQFQRNLITQALVETGGNIAAAARSLAVDRSNLLRLMKRLGIRS</sequence>
<dbReference type="InterPro" id="IPR002078">
    <property type="entry name" value="Sigma_54_int"/>
</dbReference>
<dbReference type="CDD" id="cd00009">
    <property type="entry name" value="AAA"/>
    <property type="match status" value="1"/>
</dbReference>
<dbReference type="SUPFAM" id="SSF52540">
    <property type="entry name" value="P-loop containing nucleoside triphosphate hydrolases"/>
    <property type="match status" value="1"/>
</dbReference>
<dbReference type="HOGENOM" id="CLU_000445_125_1_6"/>
<evidence type="ECO:0000313" key="7">
    <source>
        <dbReference type="EMBL" id="ACR13210.1"/>
    </source>
</evidence>
<keyword evidence="1" id="KW-0547">Nucleotide-binding</keyword>
<dbReference type="Gene3D" id="3.30.450.40">
    <property type="match status" value="1"/>
</dbReference>
<dbReference type="InterPro" id="IPR025944">
    <property type="entry name" value="Sigma_54_int_dom_CS"/>
</dbReference>
<dbReference type="SMART" id="SM00382">
    <property type="entry name" value="AAA"/>
    <property type="match status" value="1"/>
</dbReference>
<dbReference type="GO" id="GO:0006355">
    <property type="term" value="P:regulation of DNA-templated transcription"/>
    <property type="evidence" value="ECO:0007669"/>
    <property type="project" value="InterPro"/>
</dbReference>
<evidence type="ECO:0000313" key="8">
    <source>
        <dbReference type="Proteomes" id="UP000009080"/>
    </source>
</evidence>
<dbReference type="Pfam" id="PF00158">
    <property type="entry name" value="Sigma54_activat"/>
    <property type="match status" value="1"/>
</dbReference>
<accession>C5BMY0</accession>
<dbReference type="Pfam" id="PF25601">
    <property type="entry name" value="AAA_lid_14"/>
    <property type="match status" value="1"/>
</dbReference>
<dbReference type="OrthoDB" id="9804019at2"/>
<dbReference type="Gene3D" id="1.10.10.60">
    <property type="entry name" value="Homeodomain-like"/>
    <property type="match status" value="1"/>
</dbReference>
<keyword evidence="2" id="KW-0067">ATP-binding</keyword>
<dbReference type="AlphaFoldDB" id="C5BMY0"/>
<evidence type="ECO:0000256" key="4">
    <source>
        <dbReference type="ARBA" id="ARBA00023125"/>
    </source>
</evidence>
<keyword evidence="3" id="KW-0805">Transcription regulation</keyword>
<evidence type="ECO:0000256" key="5">
    <source>
        <dbReference type="ARBA" id="ARBA00023163"/>
    </source>
</evidence>
<evidence type="ECO:0000256" key="2">
    <source>
        <dbReference type="ARBA" id="ARBA00022840"/>
    </source>
</evidence>
<dbReference type="InterPro" id="IPR029016">
    <property type="entry name" value="GAF-like_dom_sf"/>
</dbReference>
<gene>
    <name evidence="7" type="ordered locus">TERTU_0470</name>
</gene>
<dbReference type="PROSITE" id="PS50045">
    <property type="entry name" value="SIGMA54_INTERACT_4"/>
    <property type="match status" value="1"/>
</dbReference>
<dbReference type="InterPro" id="IPR002197">
    <property type="entry name" value="HTH_Fis"/>
</dbReference>
<dbReference type="KEGG" id="ttu:TERTU_0470"/>
<proteinExistence type="predicted"/>
<feature type="domain" description="Sigma-54 factor interaction" evidence="6">
    <location>
        <begin position="188"/>
        <end position="417"/>
    </location>
</feature>
<protein>
    <submittedName>
        <fullName evidence="7">Transcription regulator</fullName>
    </submittedName>
</protein>
<evidence type="ECO:0000256" key="3">
    <source>
        <dbReference type="ARBA" id="ARBA00023015"/>
    </source>
</evidence>
<dbReference type="Pfam" id="PF02954">
    <property type="entry name" value="HTH_8"/>
    <property type="match status" value="1"/>
</dbReference>
<dbReference type="FunFam" id="3.40.50.300:FF:000006">
    <property type="entry name" value="DNA-binding transcriptional regulator NtrC"/>
    <property type="match status" value="1"/>
</dbReference>
<dbReference type="Pfam" id="PF01590">
    <property type="entry name" value="GAF"/>
    <property type="match status" value="1"/>
</dbReference>
<dbReference type="SUPFAM" id="SSF46689">
    <property type="entry name" value="Homeodomain-like"/>
    <property type="match status" value="1"/>
</dbReference>
<dbReference type="InterPro" id="IPR003593">
    <property type="entry name" value="AAA+_ATPase"/>
</dbReference>
<organism evidence="7 8">
    <name type="scientific">Teredinibacter turnerae (strain ATCC 39867 / T7901)</name>
    <dbReference type="NCBI Taxonomy" id="377629"/>
    <lineage>
        <taxon>Bacteria</taxon>
        <taxon>Pseudomonadati</taxon>
        <taxon>Pseudomonadota</taxon>
        <taxon>Gammaproteobacteria</taxon>
        <taxon>Cellvibrionales</taxon>
        <taxon>Cellvibrionaceae</taxon>
        <taxon>Teredinibacter</taxon>
    </lineage>
</organism>
<dbReference type="STRING" id="377629.TERTU_0470"/>
<dbReference type="RefSeq" id="WP_015819323.1">
    <property type="nucleotide sequence ID" value="NC_012997.1"/>
</dbReference>
<evidence type="ECO:0000256" key="1">
    <source>
        <dbReference type="ARBA" id="ARBA00022741"/>
    </source>
</evidence>
<dbReference type="PROSITE" id="PS00688">
    <property type="entry name" value="SIGMA54_INTERACT_3"/>
    <property type="match status" value="1"/>
</dbReference>
<dbReference type="PRINTS" id="PR01590">
    <property type="entry name" value="HTHFIS"/>
</dbReference>
<dbReference type="SUPFAM" id="SSF55781">
    <property type="entry name" value="GAF domain-like"/>
    <property type="match status" value="1"/>
</dbReference>
<dbReference type="eggNOG" id="COG3604">
    <property type="taxonomic scope" value="Bacteria"/>
</dbReference>